<dbReference type="VEuPathDB" id="VectorBase:AMAM009112"/>
<reference evidence="2" key="1">
    <citation type="submission" date="2013-09" db="EMBL/GenBank/DDBJ databases">
        <title>The Genome Sequence of Anopheles maculatus species B.</title>
        <authorList>
            <consortium name="The Broad Institute Genomics Platform"/>
            <person name="Neafsey D.E."/>
            <person name="Besansky N."/>
            <person name="Howell P."/>
            <person name="Walton C."/>
            <person name="Young S.K."/>
            <person name="Zeng Q."/>
            <person name="Gargeya S."/>
            <person name="Fitzgerald M."/>
            <person name="Haas B."/>
            <person name="Abouelleil A."/>
            <person name="Allen A.W."/>
            <person name="Alvarado L."/>
            <person name="Arachchi H.M."/>
            <person name="Berlin A.M."/>
            <person name="Chapman S.B."/>
            <person name="Gainer-Dewar J."/>
            <person name="Goldberg J."/>
            <person name="Griggs A."/>
            <person name="Gujja S."/>
            <person name="Hansen M."/>
            <person name="Howarth C."/>
            <person name="Imamovic A."/>
            <person name="Ireland A."/>
            <person name="Larimer J."/>
            <person name="McCowan C."/>
            <person name="Murphy C."/>
            <person name="Pearson M."/>
            <person name="Poon T.W."/>
            <person name="Priest M."/>
            <person name="Roberts A."/>
            <person name="Saif S."/>
            <person name="Shea T."/>
            <person name="Sisk P."/>
            <person name="Sykes S."/>
            <person name="Wortman J."/>
            <person name="Nusbaum C."/>
            <person name="Birren B."/>
        </authorList>
    </citation>
    <scope>NUCLEOTIDE SEQUENCE [LARGE SCALE GENOMIC DNA]</scope>
    <source>
        <strain evidence="2">maculatus3</strain>
    </source>
</reference>
<evidence type="ECO:0000313" key="1">
    <source>
        <dbReference type="EnsemblMetazoa" id="AMAM009112-PA"/>
    </source>
</evidence>
<dbReference type="Proteomes" id="UP000075901">
    <property type="component" value="Unassembled WGS sequence"/>
</dbReference>
<dbReference type="AlphaFoldDB" id="A0A182SLF7"/>
<evidence type="ECO:0000313" key="2">
    <source>
        <dbReference type="Proteomes" id="UP000075901"/>
    </source>
</evidence>
<sequence length="89" mass="10114">MDTTTMDLIEPRQDYSKPLLRYDTVVPILQVILTPIGRMVWPRVEQWVSGLFGAYLDSANRAIDSISQYATENISFQTGLTTYLVMLAI</sequence>
<proteinExistence type="predicted"/>
<reference evidence="1" key="2">
    <citation type="submission" date="2020-05" db="UniProtKB">
        <authorList>
            <consortium name="EnsemblMetazoa"/>
        </authorList>
    </citation>
    <scope>IDENTIFICATION</scope>
    <source>
        <strain evidence="1">maculatus3</strain>
    </source>
</reference>
<keyword evidence="2" id="KW-1185">Reference proteome</keyword>
<dbReference type="EnsemblMetazoa" id="AMAM009112-RA">
    <property type="protein sequence ID" value="AMAM009112-PA"/>
    <property type="gene ID" value="AMAM009112"/>
</dbReference>
<accession>A0A182SLF7</accession>
<name>A0A182SLF7_9DIPT</name>
<protein>
    <submittedName>
        <fullName evidence="1">Uncharacterized protein</fullName>
    </submittedName>
</protein>
<organism evidence="1 2">
    <name type="scientific">Anopheles maculatus</name>
    <dbReference type="NCBI Taxonomy" id="74869"/>
    <lineage>
        <taxon>Eukaryota</taxon>
        <taxon>Metazoa</taxon>
        <taxon>Ecdysozoa</taxon>
        <taxon>Arthropoda</taxon>
        <taxon>Hexapoda</taxon>
        <taxon>Insecta</taxon>
        <taxon>Pterygota</taxon>
        <taxon>Neoptera</taxon>
        <taxon>Endopterygota</taxon>
        <taxon>Diptera</taxon>
        <taxon>Nematocera</taxon>
        <taxon>Culicoidea</taxon>
        <taxon>Culicidae</taxon>
        <taxon>Anophelinae</taxon>
        <taxon>Anopheles</taxon>
        <taxon>Anopheles maculatus group</taxon>
    </lineage>
</organism>